<dbReference type="GO" id="GO:0071766">
    <property type="term" value="P:Actinobacterium-type cell wall biogenesis"/>
    <property type="evidence" value="ECO:0007669"/>
    <property type="project" value="UniProtKB-ARBA"/>
</dbReference>
<dbReference type="RefSeq" id="WP_226610813.1">
    <property type="nucleotide sequence ID" value="NZ_JAJAQI010000030.1"/>
</dbReference>
<evidence type="ECO:0000256" key="1">
    <source>
        <dbReference type="ARBA" id="ARBA00006432"/>
    </source>
</evidence>
<protein>
    <submittedName>
        <fullName evidence="4">AMP-binding protein</fullName>
    </submittedName>
</protein>
<gene>
    <name evidence="4" type="ORF">LHA35_18600</name>
</gene>
<accession>A0A9X1IHG7</accession>
<keyword evidence="5" id="KW-1185">Reference proteome</keyword>
<dbReference type="InterPro" id="IPR036736">
    <property type="entry name" value="ACP-like_sf"/>
</dbReference>
<dbReference type="PROSITE" id="PS50075">
    <property type="entry name" value="CARRIER"/>
    <property type="match status" value="1"/>
</dbReference>
<dbReference type="EMBL" id="JAJAQI010000030">
    <property type="protein sequence ID" value="MCB4823743.1"/>
    <property type="molecule type" value="Genomic_DNA"/>
</dbReference>
<dbReference type="PANTHER" id="PTHR22754:SF32">
    <property type="entry name" value="DISCO-INTERACTING PROTEIN 2"/>
    <property type="match status" value="1"/>
</dbReference>
<evidence type="ECO:0000256" key="2">
    <source>
        <dbReference type="SAM" id="MobiDB-lite"/>
    </source>
</evidence>
<proteinExistence type="inferred from homology"/>
<dbReference type="Gene3D" id="1.10.1200.10">
    <property type="entry name" value="ACP-like"/>
    <property type="match status" value="1"/>
</dbReference>
<dbReference type="SUPFAM" id="SSF56801">
    <property type="entry name" value="Acetyl-CoA synthetase-like"/>
    <property type="match status" value="1"/>
</dbReference>
<dbReference type="Pfam" id="PF00501">
    <property type="entry name" value="AMP-binding"/>
    <property type="match status" value="1"/>
</dbReference>
<dbReference type="Pfam" id="PF00550">
    <property type="entry name" value="PP-binding"/>
    <property type="match status" value="1"/>
</dbReference>
<feature type="region of interest" description="Disordered" evidence="2">
    <location>
        <begin position="541"/>
        <end position="561"/>
    </location>
</feature>
<feature type="domain" description="Carrier" evidence="3">
    <location>
        <begin position="17"/>
        <end position="97"/>
    </location>
</feature>
<sequence length="569" mass="60841">MATAPGSDTRSAAAADALTAELLAMLHALALELQPRLAGRLVVSLDSDLDRDLGLDSLGRAELLLRLGRRFGVRLPESLLGEAHTPGDLLAALRAARPADVAQARGKAPPLPGLPPVPEPVRATTLIEVLAAHVGQREERVHLRLWRGDGQEEPVTYGALDQAARRIAAGLIKRDLRPGERVGLMLPTEPGFFPAFLGVLQAGAIPVPIYPPARPRQIEEHLRRQSGILRNAEASFLITNEQVDTVGRMLGGLVSSLRKVATVAELGEALPLAEPLPATPDTTALIQYTSGSTGDPKGVVLSHANLLANIRSMGQALEASSADVVVSWLPLYHDMGLIGCWLGSLYYGAPAAIMPPLAFLADPARWLWAIHRHRGTISAAPNFAYELCLKSVRDRDIEGLDLSSLRRLANGAEPVSPATIARFAQRFAAHGFRPEAMAPVYGLAESAVALAFPPAGRGPLIDLINRDALQLRGIAQPVPPGTPHALELVACGQPIPGHEIRIVDETGRELPERHEGRLQFRGPSATAGYFRYSVAVTPHGPARSRGYHPKISRNLGGSTHERVRAARLG</sequence>
<dbReference type="InterPro" id="IPR042099">
    <property type="entry name" value="ANL_N_sf"/>
</dbReference>
<evidence type="ECO:0000259" key="3">
    <source>
        <dbReference type="PROSITE" id="PS50075"/>
    </source>
</evidence>
<dbReference type="GO" id="GO:0070566">
    <property type="term" value="F:adenylyltransferase activity"/>
    <property type="evidence" value="ECO:0007669"/>
    <property type="project" value="TreeGrafter"/>
</dbReference>
<comment type="caution">
    <text evidence="4">The sequence shown here is derived from an EMBL/GenBank/DDBJ whole genome shotgun (WGS) entry which is preliminary data.</text>
</comment>
<evidence type="ECO:0000313" key="4">
    <source>
        <dbReference type="EMBL" id="MCB4823743.1"/>
    </source>
</evidence>
<dbReference type="Gene3D" id="3.40.50.12780">
    <property type="entry name" value="N-terminal domain of ligase-like"/>
    <property type="match status" value="1"/>
</dbReference>
<dbReference type="PROSITE" id="PS00455">
    <property type="entry name" value="AMP_BINDING"/>
    <property type="match status" value="1"/>
</dbReference>
<dbReference type="InterPro" id="IPR020845">
    <property type="entry name" value="AMP-binding_CS"/>
</dbReference>
<reference evidence="4" key="1">
    <citation type="submission" date="2021-10" db="EMBL/GenBank/DDBJ databases">
        <title>Roseicella aerolatum sp. nov., isolated from aerosols of e-waste dismantling site.</title>
        <authorList>
            <person name="Qin T."/>
        </authorList>
    </citation>
    <scope>NUCLEOTIDE SEQUENCE</scope>
    <source>
        <strain evidence="4">GB24</strain>
    </source>
</reference>
<dbReference type="AlphaFoldDB" id="A0A9X1IHG7"/>
<dbReference type="InterPro" id="IPR009081">
    <property type="entry name" value="PP-bd_ACP"/>
</dbReference>
<organism evidence="4 5">
    <name type="scientific">Roseicella aerolata</name>
    <dbReference type="NCBI Taxonomy" id="2883479"/>
    <lineage>
        <taxon>Bacteria</taxon>
        <taxon>Pseudomonadati</taxon>
        <taxon>Pseudomonadota</taxon>
        <taxon>Alphaproteobacteria</taxon>
        <taxon>Acetobacterales</taxon>
        <taxon>Roseomonadaceae</taxon>
        <taxon>Roseicella</taxon>
    </lineage>
</organism>
<dbReference type="GO" id="GO:0005886">
    <property type="term" value="C:plasma membrane"/>
    <property type="evidence" value="ECO:0007669"/>
    <property type="project" value="TreeGrafter"/>
</dbReference>
<dbReference type="GO" id="GO:0006633">
    <property type="term" value="P:fatty acid biosynthetic process"/>
    <property type="evidence" value="ECO:0007669"/>
    <property type="project" value="TreeGrafter"/>
</dbReference>
<dbReference type="Proteomes" id="UP001139311">
    <property type="component" value="Unassembled WGS sequence"/>
</dbReference>
<comment type="similarity">
    <text evidence="1">Belongs to the ATP-dependent AMP-binding enzyme family.</text>
</comment>
<evidence type="ECO:0000313" key="5">
    <source>
        <dbReference type="Proteomes" id="UP001139311"/>
    </source>
</evidence>
<feature type="non-terminal residue" evidence="4">
    <location>
        <position position="569"/>
    </location>
</feature>
<name>A0A9X1IHG7_9PROT</name>
<dbReference type="PANTHER" id="PTHR22754">
    <property type="entry name" value="DISCO-INTERACTING PROTEIN 2 DIP2 -RELATED"/>
    <property type="match status" value="1"/>
</dbReference>
<dbReference type="InterPro" id="IPR000873">
    <property type="entry name" value="AMP-dep_synth/lig_dom"/>
</dbReference>
<dbReference type="FunFam" id="3.40.50.12780:FF:000013">
    <property type="entry name" value="Long-chain-fatty-acid--AMP ligase FadD32"/>
    <property type="match status" value="1"/>
</dbReference>
<dbReference type="SUPFAM" id="SSF47336">
    <property type="entry name" value="ACP-like"/>
    <property type="match status" value="1"/>
</dbReference>